<evidence type="ECO:0000256" key="1">
    <source>
        <dbReference type="SAM" id="Phobius"/>
    </source>
</evidence>
<name>A0A4Q2DDG3_9AGAR</name>
<protein>
    <submittedName>
        <fullName evidence="2">Uncharacterized protein</fullName>
    </submittedName>
</protein>
<dbReference type="EMBL" id="SDEE01000314">
    <property type="protein sequence ID" value="RXW17760.1"/>
    <property type="molecule type" value="Genomic_DNA"/>
</dbReference>
<keyword evidence="1" id="KW-1133">Transmembrane helix</keyword>
<dbReference type="Proteomes" id="UP000290288">
    <property type="component" value="Unassembled WGS sequence"/>
</dbReference>
<keyword evidence="1" id="KW-0472">Membrane</keyword>
<evidence type="ECO:0000313" key="3">
    <source>
        <dbReference type="Proteomes" id="UP000290288"/>
    </source>
</evidence>
<keyword evidence="3" id="KW-1185">Reference proteome</keyword>
<sequence>MSTSVSIDRDSVGLVHARIMAEAGIFLVEAGIHLFMALYGLSVFPESAKERRRGRT</sequence>
<evidence type="ECO:0000313" key="2">
    <source>
        <dbReference type="EMBL" id="RXW17760.1"/>
    </source>
</evidence>
<comment type="caution">
    <text evidence="2">The sequence shown here is derived from an EMBL/GenBank/DDBJ whole genome shotgun (WGS) entry which is preliminary data.</text>
</comment>
<keyword evidence="1" id="KW-0812">Transmembrane</keyword>
<accession>A0A4Q2DDG3</accession>
<dbReference type="AlphaFoldDB" id="A0A4Q2DDG3"/>
<gene>
    <name evidence="2" type="ORF">EST38_g8092</name>
</gene>
<organism evidence="2 3">
    <name type="scientific">Candolleomyces aberdarensis</name>
    <dbReference type="NCBI Taxonomy" id="2316362"/>
    <lineage>
        <taxon>Eukaryota</taxon>
        <taxon>Fungi</taxon>
        <taxon>Dikarya</taxon>
        <taxon>Basidiomycota</taxon>
        <taxon>Agaricomycotina</taxon>
        <taxon>Agaricomycetes</taxon>
        <taxon>Agaricomycetidae</taxon>
        <taxon>Agaricales</taxon>
        <taxon>Agaricineae</taxon>
        <taxon>Psathyrellaceae</taxon>
        <taxon>Candolleomyces</taxon>
    </lineage>
</organism>
<proteinExistence type="predicted"/>
<feature type="transmembrane region" description="Helical" evidence="1">
    <location>
        <begin position="23"/>
        <end position="44"/>
    </location>
</feature>
<reference evidence="2 3" key="1">
    <citation type="submission" date="2019-01" db="EMBL/GenBank/DDBJ databases">
        <title>Draft genome sequence of Psathyrella aberdarensis IHI B618.</title>
        <authorList>
            <person name="Buettner E."/>
            <person name="Kellner H."/>
        </authorList>
    </citation>
    <scope>NUCLEOTIDE SEQUENCE [LARGE SCALE GENOMIC DNA]</scope>
    <source>
        <strain evidence="2 3">IHI B618</strain>
    </source>
</reference>